<dbReference type="InterPro" id="IPR046676">
    <property type="entry name" value="DUF6546"/>
</dbReference>
<comment type="caution">
    <text evidence="2">The sequence shown here is derived from an EMBL/GenBank/DDBJ whole genome shotgun (WGS) entry which is preliminary data.</text>
</comment>
<protein>
    <recommendedName>
        <fullName evidence="1">DUF6546 domain-containing protein</fullName>
    </recommendedName>
</protein>
<evidence type="ECO:0000313" key="2">
    <source>
        <dbReference type="EMBL" id="KAF3077422.1"/>
    </source>
</evidence>
<evidence type="ECO:0000313" key="3">
    <source>
        <dbReference type="Proteomes" id="UP000801864"/>
    </source>
</evidence>
<accession>A0A9P4XRY4</accession>
<name>A0A9P4XRY4_9HYPO</name>
<gene>
    <name evidence="2" type="ORF">CFAM422_000677</name>
</gene>
<feature type="domain" description="DUF6546" evidence="1">
    <location>
        <begin position="316"/>
        <end position="547"/>
    </location>
</feature>
<dbReference type="EMBL" id="QLNT01000001">
    <property type="protein sequence ID" value="KAF3077422.1"/>
    <property type="molecule type" value="Genomic_DNA"/>
</dbReference>
<proteinExistence type="predicted"/>
<sequence length="573" mass="65582">MATWYSLPIEIQTMILKLLQSHSDSGTTSSYAAVSKEWQLYFERYNFRRLILHQSCIPEFGRVVRHHRRGMVKHVWLRVELAPYFCPACEWPERPFEVLGNNQTFTAALYRLLEVLGTWKKSGQYGVSNGGLVLELSAYSPSDSEHFFKYPLGKDDYPHKYDETCIVDDSVKSGTSDSLPEDHTSENNISHRTFDTPYIRVAPGTCRLFGSLLKLDYGKFDIPKANRRLPGVSVVKALLHRRRYPRSFHPDTLLNIFESLHGLESIVLEPCIRDYPCPDKNVQRSFDVFLRHIGSLKRLSIYGDHLHVGTNGFNPYKIMPSLGWTLTDESHLFEHLSIAFLADAKDFFRDFWPGYAPKSVDKSRSGVQRALLSHLSSSQRRALGKPRKSPDFERRLVKEFKRINGRQRIPPSIYKPTWPNLESIALTSSLLDVAADTKSINNLLRAAAGAALEMPKLQTMEMFSQRAMSVFVFQYCRSLDGMPTITISSSWSHPLEPEVVSAWDRVGHKHENTGHKIAVIRKRLKRFFFRNHGSVVYTLKLQDLILHPVSLCQFISEFGWEDTLAGAFGPQAQ</sequence>
<dbReference type="AlphaFoldDB" id="A0A9P4XRY4"/>
<evidence type="ECO:0000259" key="1">
    <source>
        <dbReference type="Pfam" id="PF20183"/>
    </source>
</evidence>
<reference evidence="2 3" key="1">
    <citation type="submission" date="2018-06" db="EMBL/GenBank/DDBJ databases">
        <title>Genome analysis of cellulolytic fungus Trichoderma lentiforme CFAM-422.</title>
        <authorList>
            <person name="Steindorff A.S."/>
            <person name="Formighieri E.F."/>
            <person name="Midorikawa G.E.O."/>
            <person name="Tamietti M.S."/>
            <person name="Ramos E.Z."/>
            <person name="Silva A.S."/>
            <person name="Bon E.P.S."/>
            <person name="Mendes T.D."/>
            <person name="Damaso M.C.T."/>
            <person name="Favaro L.C.L."/>
        </authorList>
    </citation>
    <scope>NUCLEOTIDE SEQUENCE [LARGE SCALE GENOMIC DNA]</scope>
    <source>
        <strain evidence="2 3">CFAM-422</strain>
    </source>
</reference>
<organism evidence="2 3">
    <name type="scientific">Trichoderma lentiforme</name>
    <dbReference type="NCBI Taxonomy" id="1567552"/>
    <lineage>
        <taxon>Eukaryota</taxon>
        <taxon>Fungi</taxon>
        <taxon>Dikarya</taxon>
        <taxon>Ascomycota</taxon>
        <taxon>Pezizomycotina</taxon>
        <taxon>Sordariomycetes</taxon>
        <taxon>Hypocreomycetidae</taxon>
        <taxon>Hypocreales</taxon>
        <taxon>Hypocreaceae</taxon>
        <taxon>Trichoderma</taxon>
    </lineage>
</organism>
<keyword evidence="3" id="KW-1185">Reference proteome</keyword>
<dbReference type="Pfam" id="PF20183">
    <property type="entry name" value="DUF6546"/>
    <property type="match status" value="1"/>
</dbReference>
<dbReference type="Proteomes" id="UP000801864">
    <property type="component" value="Unassembled WGS sequence"/>
</dbReference>